<reference evidence="1" key="1">
    <citation type="submission" date="2018-05" db="EMBL/GenBank/DDBJ databases">
        <authorList>
            <person name="Lanie J.A."/>
            <person name="Ng W.-L."/>
            <person name="Kazmierczak K.M."/>
            <person name="Andrzejewski T.M."/>
            <person name="Davidsen T.M."/>
            <person name="Wayne K.J."/>
            <person name="Tettelin H."/>
            <person name="Glass J.I."/>
            <person name="Rusch D."/>
            <person name="Podicherti R."/>
            <person name="Tsui H.-C.T."/>
            <person name="Winkler M.E."/>
        </authorList>
    </citation>
    <scope>NUCLEOTIDE SEQUENCE</scope>
</reference>
<accession>A0A382I2U0</accession>
<gene>
    <name evidence="1" type="ORF">METZ01_LOCUS246770</name>
</gene>
<organism evidence="1">
    <name type="scientific">marine metagenome</name>
    <dbReference type="NCBI Taxonomy" id="408172"/>
    <lineage>
        <taxon>unclassified sequences</taxon>
        <taxon>metagenomes</taxon>
        <taxon>ecological metagenomes</taxon>
    </lineage>
</organism>
<proteinExistence type="predicted"/>
<evidence type="ECO:0000313" key="1">
    <source>
        <dbReference type="EMBL" id="SVB93916.1"/>
    </source>
</evidence>
<protein>
    <submittedName>
        <fullName evidence="1">Uncharacterized protein</fullName>
    </submittedName>
</protein>
<sequence length="229" mass="24880">MSPQPLSAIDGGAQEIVSREDLYRRASLLFDDLGMGGTYFPMFRDQIEANFSETAIEAWEQAAKSSVHAIPLIKRFAAVEGDTRKSDTKGQGRVSSVAFPRMGGVLHKAASKAGVRSESVIGAVELTVHAGYLASLLLFEGFGGRPIRANTEVVWNEWIPEAYRAPDEGIEAIWGVAAFQEFWQRFLEQSGMAKPARELAKQKMSPLTSSFSGLVGVGLVLAAVERESD</sequence>
<dbReference type="EMBL" id="UINC01064855">
    <property type="protein sequence ID" value="SVB93916.1"/>
    <property type="molecule type" value="Genomic_DNA"/>
</dbReference>
<name>A0A382I2U0_9ZZZZ</name>
<dbReference type="AlphaFoldDB" id="A0A382I2U0"/>